<dbReference type="SUPFAM" id="SSF53254">
    <property type="entry name" value="Phosphoglycerate mutase-like"/>
    <property type="match status" value="1"/>
</dbReference>
<feature type="chain" id="PRO_5039684114" evidence="1">
    <location>
        <begin position="29"/>
        <end position="244"/>
    </location>
</feature>
<dbReference type="PANTHER" id="PTHR48100">
    <property type="entry name" value="BROAD-SPECIFICITY PHOSPHATASE YOR283W-RELATED"/>
    <property type="match status" value="1"/>
</dbReference>
<dbReference type="CDD" id="cd07067">
    <property type="entry name" value="HP_PGM_like"/>
    <property type="match status" value="1"/>
</dbReference>
<dbReference type="InterPro" id="IPR050275">
    <property type="entry name" value="PGM_Phosphatase"/>
</dbReference>
<dbReference type="GO" id="GO:0005737">
    <property type="term" value="C:cytoplasm"/>
    <property type="evidence" value="ECO:0007669"/>
    <property type="project" value="TreeGrafter"/>
</dbReference>
<dbReference type="Gene3D" id="3.40.50.1240">
    <property type="entry name" value="Phosphoglycerate mutase-like"/>
    <property type="match status" value="1"/>
</dbReference>
<proteinExistence type="predicted"/>
<sequence>MTVHTVRPAAIVAVIAALVAFMAGVTTAPEASAGGQRTITLTLVRHAQSEGNASGLIDTSTPGPPLTTLGREQADTAAQTLAAEHADDPFDGIYASTMIRTQQTAQPLAELLHEPVTVLPGLREIEAGVYEGQPEAITGADNYLTAPTQWLRGDRAARIPGSIDGNEFDARFDEAVRQIYDSGDADPVAFSHGGAIMLWVEMNVDNPNPNLLRQHPLGNTGHVVVRGNPAGGWTLVDWDGVGTG</sequence>
<name>A0A0K0X213_MYCGD</name>
<reference evidence="2 3" key="1">
    <citation type="submission" date="2015-07" db="EMBL/GenBank/DDBJ databases">
        <title>Complete genome sequence of Mycobacterium goodii X7B, a facultative thermophilic biodesulfurizing bacterium.</title>
        <authorList>
            <person name="Yu B."/>
            <person name="Li F."/>
            <person name="Xu P."/>
        </authorList>
    </citation>
    <scope>NUCLEOTIDE SEQUENCE [LARGE SCALE GENOMIC DNA]</scope>
    <source>
        <strain evidence="2 3">X7B</strain>
    </source>
</reference>
<dbReference type="PANTHER" id="PTHR48100:SF58">
    <property type="entry name" value="PE-PGRS FAMILY PROTEIN PE_PGRS11"/>
    <property type="match status" value="1"/>
</dbReference>
<dbReference type="RefSeq" id="WP_049743756.1">
    <property type="nucleotide sequence ID" value="NZ_CP012150.1"/>
</dbReference>
<evidence type="ECO:0000256" key="1">
    <source>
        <dbReference type="SAM" id="SignalP"/>
    </source>
</evidence>
<feature type="signal peptide" evidence="1">
    <location>
        <begin position="1"/>
        <end position="28"/>
    </location>
</feature>
<dbReference type="OrthoDB" id="9793115at2"/>
<dbReference type="PATRIC" id="fig|134601.6.peg.1039"/>
<dbReference type="EMBL" id="CP012150">
    <property type="protein sequence ID" value="AKS31348.1"/>
    <property type="molecule type" value="Genomic_DNA"/>
</dbReference>
<dbReference type="AlphaFoldDB" id="A0A0K0X213"/>
<evidence type="ECO:0000313" key="2">
    <source>
        <dbReference type="EMBL" id="AKS31348.1"/>
    </source>
</evidence>
<dbReference type="GO" id="GO:0016791">
    <property type="term" value="F:phosphatase activity"/>
    <property type="evidence" value="ECO:0007669"/>
    <property type="project" value="TreeGrafter"/>
</dbReference>
<organism evidence="2 3">
    <name type="scientific">Mycolicibacterium goodii</name>
    <name type="common">Mycobacterium goodii</name>
    <dbReference type="NCBI Taxonomy" id="134601"/>
    <lineage>
        <taxon>Bacteria</taxon>
        <taxon>Bacillati</taxon>
        <taxon>Actinomycetota</taxon>
        <taxon>Actinomycetes</taxon>
        <taxon>Mycobacteriales</taxon>
        <taxon>Mycobacteriaceae</taxon>
        <taxon>Mycolicibacterium</taxon>
    </lineage>
</organism>
<accession>A0A0K0X213</accession>
<dbReference type="KEGG" id="mgo:AFA91_05020"/>
<protein>
    <submittedName>
        <fullName evidence="2">Histidine phosphatase</fullName>
    </submittedName>
</protein>
<dbReference type="STRING" id="134601.AFA91_05020"/>
<gene>
    <name evidence="2" type="ORF">AFA91_05020</name>
</gene>
<dbReference type="Pfam" id="PF00300">
    <property type="entry name" value="His_Phos_1"/>
    <property type="match status" value="1"/>
</dbReference>
<dbReference type="Proteomes" id="UP000062255">
    <property type="component" value="Chromosome"/>
</dbReference>
<evidence type="ECO:0000313" key="3">
    <source>
        <dbReference type="Proteomes" id="UP000062255"/>
    </source>
</evidence>
<dbReference type="SMART" id="SM00855">
    <property type="entry name" value="PGAM"/>
    <property type="match status" value="1"/>
</dbReference>
<dbReference type="InterPro" id="IPR029033">
    <property type="entry name" value="His_PPase_superfam"/>
</dbReference>
<dbReference type="InterPro" id="IPR013078">
    <property type="entry name" value="His_Pase_superF_clade-1"/>
</dbReference>
<keyword evidence="1" id="KW-0732">Signal</keyword>